<feature type="chain" id="PRO_5046581312" evidence="4">
    <location>
        <begin position="17"/>
        <end position="824"/>
    </location>
</feature>
<sequence length="824" mass="92856">MNFLVILPLFVFRIYNFLENVRFNRPTHATLLPDGSLMITDKTSSILITSGSTAIFANRQVSPFLLNPHSTCLSLDSSTLYISDTGHHRIRALELNSLELSLVSGSGRKGHIDGSVHIAQFNSPQGMCLSTDGSLLVADTGNHCIRSISTDGKVSTLAGKVQRDSVSRNLPKSGTKTAPKTECQSGFEDGPLLECRFRSPTSIVQNEDGLIFIADKGNHCIRMVYEGTVMTLAGVPQTRGYSDGTTYFEHTCEESKLQQDGYQIDESSSSILNSPQQYRQSDNESNPAKLALFDSPSFITLSNEGELIVCDEGNHAIRVISADLKRVDTLVGCIPENCDSFHDTTPSDNIEHVEEATFLANEYQPYKATNEQKHEKKQLPQIFSSKGMPGFVDGTALGGARLRQPKSVCLFGEGMIVVDSGNHALRVIISQEVLAAREKAEQEALERQHVAELQETKEGTEEKEELEESLSSLDDVPFASSQFLKRSPGRRKTALKRRKARDNNDVGEMTPEEKKVMEWLREEERKYRRGERGHLESNQVQQEAPITSNPTSLDPTSSISKSQTNSPPTQLKTNVKSSPHSYSSHSNQNSRNRGSQNLKSSRHNQPTHRTLSRSRSENSTSRGQKQLPGQISSRGRSPSRQKAQTSHDPTGEEELLKSVPYSSYFDKFCWQQRMKAKKRRETPQYSPDGRRDPPLENSPNLTDQKDRTLSGDSSPSRKGQIRSESRFESDNLRNSVQLTDTHSPLPFVRNSRMKEENGEENYDHIADKEERDEEWRTMSMKKRHGQGEVREQVEFFQMHSPYRQYLREDDEKRLKREPQKKRGE</sequence>
<feature type="compositionally biased region" description="Basic residues" evidence="3">
    <location>
        <begin position="600"/>
        <end position="612"/>
    </location>
</feature>
<dbReference type="Pfam" id="PF01436">
    <property type="entry name" value="NHL"/>
    <property type="match status" value="3"/>
</dbReference>
<dbReference type="PROSITE" id="PS51125">
    <property type="entry name" value="NHL"/>
    <property type="match status" value="1"/>
</dbReference>
<dbReference type="GO" id="GO:0008131">
    <property type="term" value="F:primary methylamine oxidase activity"/>
    <property type="evidence" value="ECO:0007669"/>
    <property type="project" value="UniProtKB-EC"/>
</dbReference>
<evidence type="ECO:0000313" key="5">
    <source>
        <dbReference type="EMBL" id="KAK2959061.1"/>
    </source>
</evidence>
<feature type="compositionally biased region" description="Polar residues" evidence="3">
    <location>
        <begin position="617"/>
        <end position="648"/>
    </location>
</feature>
<keyword evidence="5" id="KW-0560">Oxidoreductase</keyword>
<reference evidence="5 6" key="1">
    <citation type="journal article" date="2022" name="bioRxiv">
        <title>Genomics of Preaxostyla Flagellates Illuminates Evolutionary Transitions and the Path Towards Mitochondrial Loss.</title>
        <authorList>
            <person name="Novak L.V.F."/>
            <person name="Treitli S.C."/>
            <person name="Pyrih J."/>
            <person name="Halakuc P."/>
            <person name="Pipaliya S.V."/>
            <person name="Vacek V."/>
            <person name="Brzon O."/>
            <person name="Soukal P."/>
            <person name="Eme L."/>
            <person name="Dacks J.B."/>
            <person name="Karnkowska A."/>
            <person name="Elias M."/>
            <person name="Hampl V."/>
        </authorList>
    </citation>
    <scope>NUCLEOTIDE SEQUENCE [LARGE SCALE GENOMIC DNA]</scope>
    <source>
        <strain evidence="5">NAU3</strain>
        <tissue evidence="5">Gut</tissue>
    </source>
</reference>
<feature type="compositionally biased region" description="Basic and acidic residues" evidence="3">
    <location>
        <begin position="451"/>
        <end position="460"/>
    </location>
</feature>
<evidence type="ECO:0000256" key="3">
    <source>
        <dbReference type="SAM" id="MobiDB-lite"/>
    </source>
</evidence>
<feature type="compositionally biased region" description="Polar residues" evidence="3">
    <location>
        <begin position="732"/>
        <end position="742"/>
    </location>
</feature>
<keyword evidence="6" id="KW-1185">Reference proteome</keyword>
<evidence type="ECO:0000313" key="6">
    <source>
        <dbReference type="Proteomes" id="UP001281761"/>
    </source>
</evidence>
<proteinExistence type="predicted"/>
<feature type="signal peptide" evidence="4">
    <location>
        <begin position="1"/>
        <end position="16"/>
    </location>
</feature>
<evidence type="ECO:0000256" key="1">
    <source>
        <dbReference type="ARBA" id="ARBA00022737"/>
    </source>
</evidence>
<dbReference type="Gene3D" id="2.120.10.30">
    <property type="entry name" value="TolB, C-terminal domain"/>
    <property type="match status" value="3"/>
</dbReference>
<name>A0ABQ9Y5P6_9EUKA</name>
<feature type="region of interest" description="Disordered" evidence="3">
    <location>
        <begin position="451"/>
        <end position="510"/>
    </location>
</feature>
<keyword evidence="1" id="KW-0677">Repeat</keyword>
<feature type="compositionally biased region" description="Basic and acidic residues" evidence="3">
    <location>
        <begin position="721"/>
        <end position="731"/>
    </location>
</feature>
<evidence type="ECO:0000256" key="2">
    <source>
        <dbReference type="PROSITE-ProRule" id="PRU00504"/>
    </source>
</evidence>
<comment type="caution">
    <text evidence="5">The sequence shown here is derived from an EMBL/GenBank/DDBJ whole genome shotgun (WGS) entry which is preliminary data.</text>
</comment>
<accession>A0ABQ9Y5P6</accession>
<feature type="compositionally biased region" description="Polar residues" evidence="3">
    <location>
        <begin position="536"/>
        <end position="576"/>
    </location>
</feature>
<dbReference type="EMBL" id="JARBJD010000032">
    <property type="protein sequence ID" value="KAK2959061.1"/>
    <property type="molecule type" value="Genomic_DNA"/>
</dbReference>
<protein>
    <submittedName>
        <fullName evidence="5">Copper amine oxidase</fullName>
        <ecNumber evidence="5">1.4.3.21</ecNumber>
    </submittedName>
</protein>
<feature type="region of interest" description="Disordered" evidence="3">
    <location>
        <begin position="674"/>
        <end position="788"/>
    </location>
</feature>
<feature type="repeat" description="NHL" evidence="2">
    <location>
        <begin position="120"/>
        <end position="151"/>
    </location>
</feature>
<dbReference type="SUPFAM" id="SSF101898">
    <property type="entry name" value="NHL repeat"/>
    <property type="match status" value="1"/>
</dbReference>
<feature type="compositionally biased region" description="Low complexity" evidence="3">
    <location>
        <begin position="577"/>
        <end position="597"/>
    </location>
</feature>
<keyword evidence="4" id="KW-0732">Signal</keyword>
<dbReference type="Proteomes" id="UP001281761">
    <property type="component" value="Unassembled WGS sequence"/>
</dbReference>
<dbReference type="EC" id="1.4.3.21" evidence="5"/>
<feature type="compositionally biased region" description="Basic and acidic residues" evidence="3">
    <location>
        <begin position="805"/>
        <end position="824"/>
    </location>
</feature>
<feature type="compositionally biased region" description="Basic residues" evidence="3">
    <location>
        <begin position="487"/>
        <end position="500"/>
    </location>
</feature>
<feature type="region of interest" description="Disordered" evidence="3">
    <location>
        <begin position="801"/>
        <end position="824"/>
    </location>
</feature>
<organism evidence="5 6">
    <name type="scientific">Blattamonas nauphoetae</name>
    <dbReference type="NCBI Taxonomy" id="2049346"/>
    <lineage>
        <taxon>Eukaryota</taxon>
        <taxon>Metamonada</taxon>
        <taxon>Preaxostyla</taxon>
        <taxon>Oxymonadida</taxon>
        <taxon>Blattamonas</taxon>
    </lineage>
</organism>
<feature type="compositionally biased region" description="Basic and acidic residues" evidence="3">
    <location>
        <begin position="752"/>
        <end position="776"/>
    </location>
</feature>
<evidence type="ECO:0000256" key="4">
    <source>
        <dbReference type="SAM" id="SignalP"/>
    </source>
</evidence>
<gene>
    <name evidence="5" type="ORF">BLNAU_5856</name>
</gene>
<dbReference type="PANTHER" id="PTHR46388:SF2">
    <property type="entry name" value="NHL REPEAT-CONTAINING PROTEIN 2"/>
    <property type="match status" value="1"/>
</dbReference>
<dbReference type="InterPro" id="IPR001258">
    <property type="entry name" value="NHL_repeat"/>
</dbReference>
<feature type="region of interest" description="Disordered" evidence="3">
    <location>
        <begin position="530"/>
        <end position="658"/>
    </location>
</feature>
<dbReference type="PANTHER" id="PTHR46388">
    <property type="entry name" value="NHL REPEAT-CONTAINING PROTEIN 2"/>
    <property type="match status" value="1"/>
</dbReference>
<dbReference type="InterPro" id="IPR011042">
    <property type="entry name" value="6-blade_b-propeller_TolB-like"/>
</dbReference>